<dbReference type="SMART" id="SM00862">
    <property type="entry name" value="Trans_reg_C"/>
    <property type="match status" value="1"/>
</dbReference>
<comment type="caution">
    <text evidence="3">The sequence shown here is derived from an EMBL/GenBank/DDBJ whole genome shotgun (WGS) entry which is preliminary data.</text>
</comment>
<evidence type="ECO:0000256" key="1">
    <source>
        <dbReference type="ARBA" id="ARBA00023125"/>
    </source>
</evidence>
<organism evidence="3 4">
    <name type="scientific">Actinoallomurus spadix</name>
    <dbReference type="NCBI Taxonomy" id="79912"/>
    <lineage>
        <taxon>Bacteria</taxon>
        <taxon>Bacillati</taxon>
        <taxon>Actinomycetota</taxon>
        <taxon>Actinomycetes</taxon>
        <taxon>Streptosporangiales</taxon>
        <taxon>Thermomonosporaceae</taxon>
        <taxon>Actinoallomurus</taxon>
    </lineage>
</organism>
<protein>
    <submittedName>
        <fullName evidence="3">GAF domain-containing protein</fullName>
    </submittedName>
</protein>
<dbReference type="InterPro" id="IPR003018">
    <property type="entry name" value="GAF"/>
</dbReference>
<dbReference type="InterPro" id="IPR001867">
    <property type="entry name" value="OmpR/PhoB-type_DNA-bd"/>
</dbReference>
<dbReference type="InterPro" id="IPR029016">
    <property type="entry name" value="GAF-like_dom_sf"/>
</dbReference>
<dbReference type="RefSeq" id="WP_252803671.1">
    <property type="nucleotide sequence ID" value="NZ_BAAABM010000064.1"/>
</dbReference>
<accession>A0ABP3H9H1</accession>
<keyword evidence="4" id="KW-1185">Reference proteome</keyword>
<feature type="domain" description="OmpR/PhoB-type" evidence="2">
    <location>
        <begin position="311"/>
        <end position="375"/>
    </location>
</feature>
<dbReference type="Proteomes" id="UP001501822">
    <property type="component" value="Unassembled WGS sequence"/>
</dbReference>
<keyword evidence="1" id="KW-0238">DNA-binding</keyword>
<evidence type="ECO:0000313" key="4">
    <source>
        <dbReference type="Proteomes" id="UP001501822"/>
    </source>
</evidence>
<proteinExistence type="predicted"/>
<evidence type="ECO:0000313" key="3">
    <source>
        <dbReference type="EMBL" id="GAA0364019.1"/>
    </source>
</evidence>
<dbReference type="EMBL" id="BAAABM010000064">
    <property type="protein sequence ID" value="GAA0364019.1"/>
    <property type="molecule type" value="Genomic_DNA"/>
</dbReference>
<reference evidence="4" key="1">
    <citation type="journal article" date="2019" name="Int. J. Syst. Evol. Microbiol.">
        <title>The Global Catalogue of Microorganisms (GCM) 10K type strain sequencing project: providing services to taxonomists for standard genome sequencing and annotation.</title>
        <authorList>
            <consortium name="The Broad Institute Genomics Platform"/>
            <consortium name="The Broad Institute Genome Sequencing Center for Infectious Disease"/>
            <person name="Wu L."/>
            <person name="Ma J."/>
        </authorList>
    </citation>
    <scope>NUCLEOTIDE SEQUENCE [LARGE SCALE GENOMIC DNA]</scope>
    <source>
        <strain evidence="4">JCM 3146</strain>
    </source>
</reference>
<evidence type="ECO:0000259" key="2">
    <source>
        <dbReference type="SMART" id="SM00862"/>
    </source>
</evidence>
<sequence>MRSSHVCDNPADCDLRTAAPHEAAVAGPARADRPMIRESWRRSLEAGVDPEMSAAPQAIDAARVADVRAAHPLDRHLPRLRDTLRRVADATTQLMVITDGDARVLWSEGPSDVRRRADAVGLIEGFRWSEEAIGTNGIGMALSTRAPAYVQATDHLVRVLQPWSCAGAPVVDPDTGEVIGCVDISATVDALHPAVVALVEAAARLAEAWLTVEMNHRDECLRARYHRHVRGDTRALVTTTGRILAAEPDGWRGGRVVVPEAGGRVALPDGRTAVAETLGQAYLLRAAGSDERCSLTLRLLGDEQPCALLDGRRIPLSLRHAELLAVLALHPSGLTCEQSSLHLYGDEGNPVTVRAEIHRLRGQLGNIVRAKPYRLDCEVEADFLTVRRLLAAGDVASAVRLYPGPLLPRSDSPAVQAERDELTAQLRRQLLYRGDADALWCYAQVADDDLEILTKLVAVLPPGDPRRVSAQLRRDRVLRDD</sequence>
<dbReference type="Pfam" id="PF01590">
    <property type="entry name" value="GAF"/>
    <property type="match status" value="1"/>
</dbReference>
<gene>
    <name evidence="3" type="ORF">GCM10010151_62460</name>
</gene>
<name>A0ABP3H9H1_9ACTN</name>
<dbReference type="Gene3D" id="3.30.450.40">
    <property type="match status" value="1"/>
</dbReference>